<feature type="compositionally biased region" description="Pro residues" evidence="5">
    <location>
        <begin position="401"/>
        <end position="421"/>
    </location>
</feature>
<name>A0AAW1QK87_9CHLO</name>
<dbReference type="Pfam" id="PF00505">
    <property type="entry name" value="HMG_box"/>
    <property type="match status" value="2"/>
</dbReference>
<evidence type="ECO:0000313" key="8">
    <source>
        <dbReference type="Proteomes" id="UP001438707"/>
    </source>
</evidence>
<feature type="region of interest" description="Disordered" evidence="5">
    <location>
        <begin position="1"/>
        <end position="76"/>
    </location>
</feature>
<feature type="compositionally biased region" description="Polar residues" evidence="5">
    <location>
        <begin position="498"/>
        <end position="512"/>
    </location>
</feature>
<dbReference type="CDD" id="cd22005">
    <property type="entry name" value="HMG-box_AtHMGB1-like"/>
    <property type="match status" value="1"/>
</dbReference>
<keyword evidence="3 4" id="KW-0539">Nucleus</keyword>
<feature type="region of interest" description="Disordered" evidence="5">
    <location>
        <begin position="397"/>
        <end position="439"/>
    </location>
</feature>
<dbReference type="InterPro" id="IPR031061">
    <property type="entry name" value="HMGB_plant"/>
</dbReference>
<feature type="region of interest" description="Disordered" evidence="5">
    <location>
        <begin position="264"/>
        <end position="284"/>
    </location>
</feature>
<proteinExistence type="predicted"/>
<dbReference type="PROSITE" id="PS50118">
    <property type="entry name" value="HMG_BOX_2"/>
    <property type="match status" value="2"/>
</dbReference>
<evidence type="ECO:0000256" key="3">
    <source>
        <dbReference type="ARBA" id="ARBA00023242"/>
    </source>
</evidence>
<keyword evidence="2 4" id="KW-0238">DNA-binding</keyword>
<keyword evidence="8" id="KW-1185">Reference proteome</keyword>
<dbReference type="InterPro" id="IPR009071">
    <property type="entry name" value="HMG_box_dom"/>
</dbReference>
<feature type="region of interest" description="Disordered" evidence="5">
    <location>
        <begin position="168"/>
        <end position="196"/>
    </location>
</feature>
<accession>A0AAW1QK87</accession>
<dbReference type="GO" id="GO:0005634">
    <property type="term" value="C:nucleus"/>
    <property type="evidence" value="ECO:0007669"/>
    <property type="project" value="UniProtKB-SubCell"/>
</dbReference>
<organism evidence="7 8">
    <name type="scientific">Apatococcus lobatus</name>
    <dbReference type="NCBI Taxonomy" id="904363"/>
    <lineage>
        <taxon>Eukaryota</taxon>
        <taxon>Viridiplantae</taxon>
        <taxon>Chlorophyta</taxon>
        <taxon>core chlorophytes</taxon>
        <taxon>Trebouxiophyceae</taxon>
        <taxon>Chlorellales</taxon>
        <taxon>Chlorellaceae</taxon>
        <taxon>Apatococcus</taxon>
    </lineage>
</organism>
<gene>
    <name evidence="7" type="ORF">WJX74_008079</name>
</gene>
<feature type="domain" description="HMG box" evidence="6">
    <location>
        <begin position="196"/>
        <end position="265"/>
    </location>
</feature>
<evidence type="ECO:0000256" key="5">
    <source>
        <dbReference type="SAM" id="MobiDB-lite"/>
    </source>
</evidence>
<comment type="caution">
    <text evidence="7">The sequence shown here is derived from an EMBL/GenBank/DDBJ whole genome shotgun (WGS) entry which is preliminary data.</text>
</comment>
<evidence type="ECO:0000259" key="6">
    <source>
        <dbReference type="PROSITE" id="PS50118"/>
    </source>
</evidence>
<evidence type="ECO:0000256" key="4">
    <source>
        <dbReference type="PROSITE-ProRule" id="PRU00267"/>
    </source>
</evidence>
<evidence type="ECO:0000313" key="7">
    <source>
        <dbReference type="EMBL" id="KAK9821873.1"/>
    </source>
</evidence>
<dbReference type="EMBL" id="JALJOS010000035">
    <property type="protein sequence ID" value="KAK9821873.1"/>
    <property type="molecule type" value="Genomic_DNA"/>
</dbReference>
<comment type="subcellular location">
    <subcellularLocation>
        <location evidence="1">Nucleus</location>
    </subcellularLocation>
</comment>
<dbReference type="GO" id="GO:0003677">
    <property type="term" value="F:DNA binding"/>
    <property type="evidence" value="ECO:0007669"/>
    <property type="project" value="UniProtKB-UniRule"/>
</dbReference>
<feature type="domain" description="HMG box" evidence="6">
    <location>
        <begin position="284"/>
        <end position="346"/>
    </location>
</feature>
<feature type="region of interest" description="Disordered" evidence="5">
    <location>
        <begin position="445"/>
        <end position="464"/>
    </location>
</feature>
<dbReference type="AlphaFoldDB" id="A0AAW1QK87"/>
<dbReference type="Proteomes" id="UP001438707">
    <property type="component" value="Unassembled WGS sequence"/>
</dbReference>
<feature type="compositionally biased region" description="Low complexity" evidence="5">
    <location>
        <begin position="27"/>
        <end position="74"/>
    </location>
</feature>
<feature type="region of interest" description="Disordered" evidence="5">
    <location>
        <begin position="473"/>
        <end position="587"/>
    </location>
</feature>
<feature type="DNA-binding region" description="HMG box" evidence="4">
    <location>
        <begin position="196"/>
        <end position="265"/>
    </location>
</feature>
<dbReference type="PANTHER" id="PTHR46261:SF18">
    <property type="entry name" value="DNA-BINDING PROTEIN MNB1B"/>
    <property type="match status" value="1"/>
</dbReference>
<dbReference type="SUPFAM" id="SSF47095">
    <property type="entry name" value="HMG-box"/>
    <property type="match status" value="2"/>
</dbReference>
<evidence type="ECO:0000256" key="1">
    <source>
        <dbReference type="ARBA" id="ARBA00004123"/>
    </source>
</evidence>
<dbReference type="PANTHER" id="PTHR46261">
    <property type="entry name" value="HIGH MOBILITY GROUP B PROTEIN 4-RELATED"/>
    <property type="match status" value="1"/>
</dbReference>
<dbReference type="CDD" id="cd21994">
    <property type="entry name" value="HMG-box_SSRP1-like"/>
    <property type="match status" value="1"/>
</dbReference>
<feature type="DNA-binding region" description="HMG box" evidence="4">
    <location>
        <begin position="284"/>
        <end position="346"/>
    </location>
</feature>
<dbReference type="Gene3D" id="1.10.30.10">
    <property type="entry name" value="High mobility group box domain"/>
    <property type="match status" value="2"/>
</dbReference>
<protein>
    <recommendedName>
        <fullName evidence="6">HMG box domain-containing protein</fullName>
    </recommendedName>
</protein>
<dbReference type="InterPro" id="IPR036910">
    <property type="entry name" value="HMG_box_dom_sf"/>
</dbReference>
<evidence type="ECO:0000256" key="2">
    <source>
        <dbReference type="ARBA" id="ARBA00023125"/>
    </source>
</evidence>
<reference evidence="7 8" key="1">
    <citation type="journal article" date="2024" name="Nat. Commun.">
        <title>Phylogenomics reveals the evolutionary origins of lichenization in chlorophyte algae.</title>
        <authorList>
            <person name="Puginier C."/>
            <person name="Libourel C."/>
            <person name="Otte J."/>
            <person name="Skaloud P."/>
            <person name="Haon M."/>
            <person name="Grisel S."/>
            <person name="Petersen M."/>
            <person name="Berrin J.G."/>
            <person name="Delaux P.M."/>
            <person name="Dal Grande F."/>
            <person name="Keller J."/>
        </authorList>
    </citation>
    <scope>NUCLEOTIDE SEQUENCE [LARGE SCALE GENOMIC DNA]</scope>
    <source>
        <strain evidence="7 8">SAG 2145</strain>
    </source>
</reference>
<dbReference type="SMART" id="SM00398">
    <property type="entry name" value="HMG"/>
    <property type="match status" value="2"/>
</dbReference>
<sequence>MEEPFGTYPALQGYPAAPQRQASVTLQEGQYAQQSHAQQQQQHSEQAQQQQQQQQVLQAQSQSQQPGLLAQQGGDMQPGAMYAQQLRYQQQNPQLQQQQQQFMTGLMHPSGAIVKPEQQTQYGYMPQQQQAALELLPQQMHPYHAIHGQQMVQAEEELIPLPMPMHMKRNRSRKKQDPTSGEPMKRVRSKKPVGAPTRPKSAYMFFLGEFREKWKLDNPESKKVAEVAKAAGEAWRAMPQEKKDGYEDLSTEAKSKYAKAMVEWEKEHPRPARRHKKERDPTQLKRPQSAYFFFLADYREAYKREHPGEPVAVKVIGKAAGDQWRDMSAEAREPYEQKSTENKKSYALLKTLTPQERCDYMLAVEHGQAPPITFEDMSMGGEGEDNEGQGQEERLQLPVPGALPGPAPAAPPLALPAPPQPGFDYPSGAPGSEVPHFSGAQLSAPIPLFIQPPGPLDSEAPPTSLQFNTALNEVLGGHPQSGPPSRLVGMQIPPVGQGASQQQPWNPHSMGTHSGRRHAPPGSLEAMGLQSPPTHGRGQPSGEAALPLQPRSSPYHSFRPNDPAAGRHLGVHAQQAGFSTDRMTELD</sequence>